<protein>
    <submittedName>
        <fullName evidence="3">Uncharacterized protein</fullName>
    </submittedName>
</protein>
<evidence type="ECO:0000256" key="2">
    <source>
        <dbReference type="SAM" id="Phobius"/>
    </source>
</evidence>
<feature type="region of interest" description="Disordered" evidence="1">
    <location>
        <begin position="50"/>
        <end position="86"/>
    </location>
</feature>
<evidence type="ECO:0000256" key="1">
    <source>
        <dbReference type="SAM" id="MobiDB-lite"/>
    </source>
</evidence>
<dbReference type="Proteomes" id="UP001165041">
    <property type="component" value="Unassembled WGS sequence"/>
</dbReference>
<keyword evidence="2" id="KW-1133">Transmembrane helix</keyword>
<keyword evidence="2" id="KW-0812">Transmembrane</keyword>
<dbReference type="EMBL" id="BSSA01000008">
    <property type="protein sequence ID" value="GLW70560.1"/>
    <property type="molecule type" value="Genomic_DNA"/>
</dbReference>
<gene>
    <name evidence="3" type="ORF">Kpho02_28590</name>
</gene>
<dbReference type="AlphaFoldDB" id="A0A9W6Q5H9"/>
<accession>A0A9W6Q5H9</accession>
<comment type="caution">
    <text evidence="3">The sequence shown here is derived from an EMBL/GenBank/DDBJ whole genome shotgun (WGS) entry which is preliminary data.</text>
</comment>
<feature type="transmembrane region" description="Helical" evidence="2">
    <location>
        <begin position="34"/>
        <end position="52"/>
    </location>
</feature>
<evidence type="ECO:0000313" key="4">
    <source>
        <dbReference type="Proteomes" id="UP001165041"/>
    </source>
</evidence>
<keyword evidence="2" id="KW-0472">Membrane</keyword>
<proteinExistence type="predicted"/>
<evidence type="ECO:0000313" key="3">
    <source>
        <dbReference type="EMBL" id="GLW70560.1"/>
    </source>
</evidence>
<feature type="region of interest" description="Disordered" evidence="1">
    <location>
        <begin position="1"/>
        <end position="20"/>
    </location>
</feature>
<feature type="compositionally biased region" description="Pro residues" evidence="1">
    <location>
        <begin position="70"/>
        <end position="86"/>
    </location>
</feature>
<name>A0A9W6Q5H9_9ACTN</name>
<sequence>MRVRGRVPGPSGSEERTVAGERVARQIRWEKVQLGWSVLGLCGLVALGVWGTDHESPTGGGPGPGASSWPSPPLPLPPSLPLPGGR</sequence>
<reference evidence="3" key="1">
    <citation type="submission" date="2023-02" db="EMBL/GenBank/DDBJ databases">
        <title>Kitasatospora phosalacinea NBRC 14627.</title>
        <authorList>
            <person name="Ichikawa N."/>
            <person name="Sato H."/>
            <person name="Tonouchi N."/>
        </authorList>
    </citation>
    <scope>NUCLEOTIDE SEQUENCE</scope>
    <source>
        <strain evidence="3">NBRC 14627</strain>
    </source>
</reference>
<organism evidence="3 4">
    <name type="scientific">Kitasatospora phosalacinea</name>
    <dbReference type="NCBI Taxonomy" id="2065"/>
    <lineage>
        <taxon>Bacteria</taxon>
        <taxon>Bacillati</taxon>
        <taxon>Actinomycetota</taxon>
        <taxon>Actinomycetes</taxon>
        <taxon>Kitasatosporales</taxon>
        <taxon>Streptomycetaceae</taxon>
        <taxon>Kitasatospora</taxon>
    </lineage>
</organism>